<keyword evidence="2" id="KW-0812">Transmembrane</keyword>
<keyword evidence="2" id="KW-0472">Membrane</keyword>
<dbReference type="Proteomes" id="UP000757232">
    <property type="component" value="Unassembled WGS sequence"/>
</dbReference>
<dbReference type="AlphaFoldDB" id="A0A9Q5NB35"/>
<feature type="signal peptide" evidence="3">
    <location>
        <begin position="1"/>
        <end position="18"/>
    </location>
</feature>
<feature type="transmembrane region" description="Helical" evidence="2">
    <location>
        <begin position="301"/>
        <end position="318"/>
    </location>
</feature>
<feature type="region of interest" description="Disordered" evidence="1">
    <location>
        <begin position="571"/>
        <end position="593"/>
    </location>
</feature>
<accession>A0A9Q5NB35</accession>
<dbReference type="EMBL" id="LNZH02000126">
    <property type="protein sequence ID" value="OCB90556.1"/>
    <property type="molecule type" value="Genomic_DNA"/>
</dbReference>
<evidence type="ECO:0000256" key="1">
    <source>
        <dbReference type="SAM" id="MobiDB-lite"/>
    </source>
</evidence>
<keyword evidence="5" id="KW-1185">Reference proteome</keyword>
<name>A0A9Q5NB35_SANBA</name>
<protein>
    <recommendedName>
        <fullName evidence="6">Transmembrane protein</fullName>
    </recommendedName>
</protein>
<feature type="compositionally biased region" description="Basic and acidic residues" evidence="1">
    <location>
        <begin position="763"/>
        <end position="778"/>
    </location>
</feature>
<gene>
    <name evidence="4" type="ORF">A7U60_g2234</name>
</gene>
<evidence type="ECO:0000313" key="5">
    <source>
        <dbReference type="Proteomes" id="UP000757232"/>
    </source>
</evidence>
<sequence length="804" mass="86029">MNFFVAAIVLAVRHYILAQLPGDASISIAVFCVELYQLYNETPRNVWSPDASTDTSVMENVFGLPPALVTASLPPATITYRNYIGLPDLTSESLLLLYQPIPSVCLLTDSPVGLDIGISPHASLASAYEDTHEDVNPVRETIHEDSDLVHETTREDADLVREDTYKDAYLVREDTHEGVCPVPVGIFEDVCPVPVYIHEDVRSVPVDAHEDVYPVQEPSTVSLSVAVVLIINIALGLVLSFATFGAFRAMALRAKLALEDGIVRSRWYTVIGTILACTPTAISIGRVLITTARFEETVDGHNLFMALLVIALVLLKLFSAYSGTSHLCGSSYILLGSTSAGLMDDSVSSPLSVVESSVEEPDPGEHDRKFVFSQSDSMDFFLATLFESVSGIVSTASSNAIMDVSVNEAAYISVGGTMTIAEAGGDTAGKGIVDFSGPAIELDPTMIPLPLDDDNDLFSFGAEDVLFPTLDEHSCLSVMIEATTVCTPVKDDTLDLAAGSFSQSLTTSAQSVCSDPVPQETDADKPAMITDDIQPGVSAVGRCIDPSLVPLPEPVEDEFAINPLEVPLPSDDSDWSEPNASVESSTCSSTSTPGELVVTAVDNDPFQAEELSIAGAPSREPKLTVTSTSSMSILDAEADVEHDADITIFYPIGTSCSLVSYASSEEGSAPEPFSFDFPSLTCSDVRFPFHCEDNFSGSVGKEEVEEEGMSDISFFSGQNVSSAPHLCPGTPKRSTDLPCNFFVHTPLQVSRGGKSVDDPDSEVNGKTKDSLHRSHDHAEKIEYSSLQSSGMLSTPGRYPRFIGL</sequence>
<proteinExistence type="predicted"/>
<feature type="region of interest" description="Disordered" evidence="1">
    <location>
        <begin position="750"/>
        <end position="778"/>
    </location>
</feature>
<evidence type="ECO:0000256" key="3">
    <source>
        <dbReference type="SAM" id="SignalP"/>
    </source>
</evidence>
<reference evidence="4" key="1">
    <citation type="submission" date="2016-06" db="EMBL/GenBank/DDBJ databases">
        <title>Draft Genome sequence of the fungus Inonotus baumii.</title>
        <authorList>
            <person name="Zhu H."/>
            <person name="Lin W."/>
        </authorList>
    </citation>
    <scope>NUCLEOTIDE SEQUENCE</scope>
    <source>
        <strain evidence="4">821</strain>
    </source>
</reference>
<keyword evidence="3" id="KW-0732">Signal</keyword>
<organism evidence="4 5">
    <name type="scientific">Sanghuangporus baumii</name>
    <name type="common">Phellinus baumii</name>
    <dbReference type="NCBI Taxonomy" id="108892"/>
    <lineage>
        <taxon>Eukaryota</taxon>
        <taxon>Fungi</taxon>
        <taxon>Dikarya</taxon>
        <taxon>Basidiomycota</taxon>
        <taxon>Agaricomycotina</taxon>
        <taxon>Agaricomycetes</taxon>
        <taxon>Hymenochaetales</taxon>
        <taxon>Hymenochaetaceae</taxon>
        <taxon>Sanghuangporus</taxon>
    </lineage>
</organism>
<evidence type="ECO:0008006" key="6">
    <source>
        <dbReference type="Google" id="ProtNLM"/>
    </source>
</evidence>
<comment type="caution">
    <text evidence="4">The sequence shown here is derived from an EMBL/GenBank/DDBJ whole genome shotgun (WGS) entry which is preliminary data.</text>
</comment>
<feature type="transmembrane region" description="Helical" evidence="2">
    <location>
        <begin position="223"/>
        <end position="247"/>
    </location>
</feature>
<feature type="transmembrane region" description="Helical" evidence="2">
    <location>
        <begin position="267"/>
        <end position="289"/>
    </location>
</feature>
<evidence type="ECO:0000313" key="4">
    <source>
        <dbReference type="EMBL" id="OCB90556.1"/>
    </source>
</evidence>
<evidence type="ECO:0000256" key="2">
    <source>
        <dbReference type="SAM" id="Phobius"/>
    </source>
</evidence>
<keyword evidence="2" id="KW-1133">Transmembrane helix</keyword>
<feature type="chain" id="PRO_5040137217" description="Transmembrane protein" evidence="3">
    <location>
        <begin position="19"/>
        <end position="804"/>
    </location>
</feature>